<sequence>MENHPAPHLHWEHRESSKFSLVSSVCRSVYVKLVFFPSSWVRLAEENDLQSFTSTPFSPPLLWISAALLQTPQATALPWEDATGFRGHTLE</sequence>
<organism evidence="1 2">
    <name type="scientific">Marchantia polymorpha</name>
    <name type="common">Common liverwort</name>
    <name type="synonym">Marchantia aquatica</name>
    <dbReference type="NCBI Taxonomy" id="3197"/>
    <lineage>
        <taxon>Eukaryota</taxon>
        <taxon>Viridiplantae</taxon>
        <taxon>Streptophyta</taxon>
        <taxon>Embryophyta</taxon>
        <taxon>Marchantiophyta</taxon>
        <taxon>Marchantiopsida</taxon>
        <taxon>Marchantiidae</taxon>
        <taxon>Marchantiales</taxon>
        <taxon>Marchantiaceae</taxon>
        <taxon>Marchantia</taxon>
    </lineage>
</organism>
<gene>
    <name evidence="1" type="ORF">MARPO_0029s0072</name>
</gene>
<evidence type="ECO:0000313" key="2">
    <source>
        <dbReference type="Proteomes" id="UP000244005"/>
    </source>
</evidence>
<evidence type="ECO:0000313" key="1">
    <source>
        <dbReference type="EMBL" id="PTQ42542.1"/>
    </source>
</evidence>
<proteinExistence type="predicted"/>
<accession>A0A2R6X8Y4</accession>
<dbReference type="Proteomes" id="UP000244005">
    <property type="component" value="Unassembled WGS sequence"/>
</dbReference>
<name>A0A2R6X8Y4_MARPO</name>
<keyword evidence="2" id="KW-1185">Reference proteome</keyword>
<dbReference type="EMBL" id="KZ772701">
    <property type="protein sequence ID" value="PTQ42542.1"/>
    <property type="molecule type" value="Genomic_DNA"/>
</dbReference>
<protein>
    <submittedName>
        <fullName evidence="1">Uncharacterized protein</fullName>
    </submittedName>
</protein>
<dbReference type="Gramene" id="Mp1g01730.1">
    <property type="protein sequence ID" value="Mp1g01730.1.cds"/>
    <property type="gene ID" value="Mp1g01730"/>
</dbReference>
<dbReference type="AlphaFoldDB" id="A0A2R6X8Y4"/>
<reference evidence="2" key="1">
    <citation type="journal article" date="2017" name="Cell">
        <title>Insights into land plant evolution garnered from the Marchantia polymorpha genome.</title>
        <authorList>
            <person name="Bowman J.L."/>
            <person name="Kohchi T."/>
            <person name="Yamato K.T."/>
            <person name="Jenkins J."/>
            <person name="Shu S."/>
            <person name="Ishizaki K."/>
            <person name="Yamaoka S."/>
            <person name="Nishihama R."/>
            <person name="Nakamura Y."/>
            <person name="Berger F."/>
            <person name="Adam C."/>
            <person name="Aki S.S."/>
            <person name="Althoff F."/>
            <person name="Araki T."/>
            <person name="Arteaga-Vazquez M.A."/>
            <person name="Balasubrmanian S."/>
            <person name="Barry K."/>
            <person name="Bauer D."/>
            <person name="Boehm C.R."/>
            <person name="Briginshaw L."/>
            <person name="Caballero-Perez J."/>
            <person name="Catarino B."/>
            <person name="Chen F."/>
            <person name="Chiyoda S."/>
            <person name="Chovatia M."/>
            <person name="Davies K.M."/>
            <person name="Delmans M."/>
            <person name="Demura T."/>
            <person name="Dierschke T."/>
            <person name="Dolan L."/>
            <person name="Dorantes-Acosta A.E."/>
            <person name="Eklund D.M."/>
            <person name="Florent S.N."/>
            <person name="Flores-Sandoval E."/>
            <person name="Fujiyama A."/>
            <person name="Fukuzawa H."/>
            <person name="Galik B."/>
            <person name="Grimanelli D."/>
            <person name="Grimwood J."/>
            <person name="Grossniklaus U."/>
            <person name="Hamada T."/>
            <person name="Haseloff J."/>
            <person name="Hetherington A.J."/>
            <person name="Higo A."/>
            <person name="Hirakawa Y."/>
            <person name="Hundley H.N."/>
            <person name="Ikeda Y."/>
            <person name="Inoue K."/>
            <person name="Inoue S.I."/>
            <person name="Ishida S."/>
            <person name="Jia Q."/>
            <person name="Kakita M."/>
            <person name="Kanazawa T."/>
            <person name="Kawai Y."/>
            <person name="Kawashima T."/>
            <person name="Kennedy M."/>
            <person name="Kinose K."/>
            <person name="Kinoshita T."/>
            <person name="Kohara Y."/>
            <person name="Koide E."/>
            <person name="Komatsu K."/>
            <person name="Kopischke S."/>
            <person name="Kubo M."/>
            <person name="Kyozuka J."/>
            <person name="Lagercrantz U."/>
            <person name="Lin S.S."/>
            <person name="Lindquist E."/>
            <person name="Lipzen A.M."/>
            <person name="Lu C.W."/>
            <person name="De Luna E."/>
            <person name="Martienssen R.A."/>
            <person name="Minamino N."/>
            <person name="Mizutani M."/>
            <person name="Mizutani M."/>
            <person name="Mochizuki N."/>
            <person name="Monte I."/>
            <person name="Mosher R."/>
            <person name="Nagasaki H."/>
            <person name="Nakagami H."/>
            <person name="Naramoto S."/>
            <person name="Nishitani K."/>
            <person name="Ohtani M."/>
            <person name="Okamoto T."/>
            <person name="Okumura M."/>
            <person name="Phillips J."/>
            <person name="Pollak B."/>
            <person name="Reinders A."/>
            <person name="Rovekamp M."/>
            <person name="Sano R."/>
            <person name="Sawa S."/>
            <person name="Schmid M.W."/>
            <person name="Shirakawa M."/>
            <person name="Solano R."/>
            <person name="Spunde A."/>
            <person name="Suetsugu N."/>
            <person name="Sugano S."/>
            <person name="Sugiyama A."/>
            <person name="Sun R."/>
            <person name="Suzuki Y."/>
            <person name="Takenaka M."/>
            <person name="Takezawa D."/>
            <person name="Tomogane H."/>
            <person name="Tsuzuki M."/>
            <person name="Ueda T."/>
            <person name="Umeda M."/>
            <person name="Ward J.M."/>
            <person name="Watanabe Y."/>
            <person name="Yazaki K."/>
            <person name="Yokoyama R."/>
            <person name="Yoshitake Y."/>
            <person name="Yotsui I."/>
            <person name="Zachgo S."/>
            <person name="Schmutz J."/>
        </authorList>
    </citation>
    <scope>NUCLEOTIDE SEQUENCE [LARGE SCALE GENOMIC DNA]</scope>
    <source>
        <strain evidence="2">Tak-1</strain>
    </source>
</reference>